<accession>A0ABV8LIZ9</accession>
<dbReference type="PANTHER" id="PTHR43235">
    <property type="entry name" value="GLUTAMINE AMIDOTRANSFERASE PB2B2.05-RELATED"/>
    <property type="match status" value="1"/>
</dbReference>
<name>A0ABV8LIZ9_9ACTN</name>
<keyword evidence="1" id="KW-0378">Hydrolase</keyword>
<dbReference type="Pfam" id="PF07722">
    <property type="entry name" value="Peptidase_C26"/>
    <property type="match status" value="1"/>
</dbReference>
<dbReference type="RefSeq" id="WP_253756906.1">
    <property type="nucleotide sequence ID" value="NZ_JAMZDZ010000001.1"/>
</dbReference>
<gene>
    <name evidence="1" type="ORF">ACFOZ4_10015</name>
</gene>
<evidence type="ECO:0000313" key="2">
    <source>
        <dbReference type="Proteomes" id="UP001595816"/>
    </source>
</evidence>
<evidence type="ECO:0000313" key="1">
    <source>
        <dbReference type="EMBL" id="MFC4130936.1"/>
    </source>
</evidence>
<dbReference type="PANTHER" id="PTHR43235:SF1">
    <property type="entry name" value="GLUTAMINE AMIDOTRANSFERASE PB2B2.05-RELATED"/>
    <property type="match status" value="1"/>
</dbReference>
<dbReference type="PROSITE" id="PS51273">
    <property type="entry name" value="GATASE_TYPE_1"/>
    <property type="match status" value="1"/>
</dbReference>
<dbReference type="InterPro" id="IPR044668">
    <property type="entry name" value="PuuD-like"/>
</dbReference>
<proteinExistence type="predicted"/>
<dbReference type="EMBL" id="JBHSAY010000005">
    <property type="protein sequence ID" value="MFC4130936.1"/>
    <property type="molecule type" value="Genomic_DNA"/>
</dbReference>
<dbReference type="CDD" id="cd01745">
    <property type="entry name" value="GATase1_2"/>
    <property type="match status" value="1"/>
</dbReference>
<dbReference type="InterPro" id="IPR029062">
    <property type="entry name" value="Class_I_gatase-like"/>
</dbReference>
<protein>
    <submittedName>
        <fullName evidence="1">Gamma-glutamyl-gamma-aminobutyrate hydrolase family protein</fullName>
    </submittedName>
</protein>
<reference evidence="2" key="1">
    <citation type="journal article" date="2019" name="Int. J. Syst. Evol. Microbiol.">
        <title>The Global Catalogue of Microorganisms (GCM) 10K type strain sequencing project: providing services to taxonomists for standard genome sequencing and annotation.</title>
        <authorList>
            <consortium name="The Broad Institute Genomics Platform"/>
            <consortium name="The Broad Institute Genome Sequencing Center for Infectious Disease"/>
            <person name="Wu L."/>
            <person name="Ma J."/>
        </authorList>
    </citation>
    <scope>NUCLEOTIDE SEQUENCE [LARGE SCALE GENOMIC DNA]</scope>
    <source>
        <strain evidence="2">CGMCC 4.7289</strain>
    </source>
</reference>
<sequence length="234" mass="25243">MRRPIIGLTTYQEPASWALYRDTPAALLHVTYVQAIQAAGGRPVLLPPDDVDADVLDVLDGLVLTGGADIDPARYGQERHPATRPKAYRDSAESLLARGALDRDLPVLGVCRGMQLLAVVTGGSLHQHLPDLVSTNLHRPPPFDQVAYGEHAVQVDPQSRLHGIMGAVAKTSTLHHQAVADPGAFTPVGWCVEDGVIEAMESPIHRYAVAVQWHPETDPETPLFQSLVSASQNL</sequence>
<comment type="caution">
    <text evidence="1">The sequence shown here is derived from an EMBL/GenBank/DDBJ whole genome shotgun (WGS) entry which is preliminary data.</text>
</comment>
<dbReference type="SUPFAM" id="SSF52317">
    <property type="entry name" value="Class I glutamine amidotransferase-like"/>
    <property type="match status" value="1"/>
</dbReference>
<dbReference type="GO" id="GO:0016787">
    <property type="term" value="F:hydrolase activity"/>
    <property type="evidence" value="ECO:0007669"/>
    <property type="project" value="UniProtKB-KW"/>
</dbReference>
<organism evidence="1 2">
    <name type="scientific">Hamadaea flava</name>
    <dbReference type="NCBI Taxonomy" id="1742688"/>
    <lineage>
        <taxon>Bacteria</taxon>
        <taxon>Bacillati</taxon>
        <taxon>Actinomycetota</taxon>
        <taxon>Actinomycetes</taxon>
        <taxon>Micromonosporales</taxon>
        <taxon>Micromonosporaceae</taxon>
        <taxon>Hamadaea</taxon>
    </lineage>
</organism>
<dbReference type="Proteomes" id="UP001595816">
    <property type="component" value="Unassembled WGS sequence"/>
</dbReference>
<dbReference type="InterPro" id="IPR011697">
    <property type="entry name" value="Peptidase_C26"/>
</dbReference>
<dbReference type="Gene3D" id="3.40.50.880">
    <property type="match status" value="1"/>
</dbReference>
<keyword evidence="2" id="KW-1185">Reference proteome</keyword>